<dbReference type="GO" id="GO:0005261">
    <property type="term" value="F:monoatomic cation channel activity"/>
    <property type="evidence" value="ECO:0007669"/>
    <property type="project" value="TreeGrafter"/>
</dbReference>
<dbReference type="GO" id="GO:0005886">
    <property type="term" value="C:plasma membrane"/>
    <property type="evidence" value="ECO:0007669"/>
    <property type="project" value="TreeGrafter"/>
</dbReference>
<feature type="domain" description="PKD" evidence="7">
    <location>
        <begin position="212"/>
        <end position="261"/>
    </location>
</feature>
<sequence length="625" mass="69027">MKKVFYSFLALLFAFTSMAQDNPCKGKAAFQLTISGNSVKFYSATTTNSPLVHSWKFGDGHTGDGANPTHTYVAAGNYRVVHYIKDTLLKCYDSAVKEFSIATTLCELVQPKFEWRKDSVNPAKFFFINHSLPNTVGTAVSYKWNFGDGTGSTEKNPDHVYAAPGQYNVCLTVSYLNTGATACTKTYCSIVTVSPPCAVQPSFIWAVDPAHPLTVKFSNKTTATSANTQYKWSFGDGSSSTDANPVHVYAKAGVYKVCLVAMVSNTCVREYCKEVVVRDCNFDAGFTWVIDNAHPMRGVKFMPTPSPLTIAPLSVKWSFGDGTYSTEYSPLHVYQQAGTYKVCLRIEYYAGCVKEICKEVTIPPVENCEALSRFTMERVSSAPNTVYFKAETNNTTIKYVWTFGDGTGALGATATHKYERPGTYRVCLTIYRSDNCASTTCKEVVIGSLNCDQTAVKFEMQRANPPNNNAVKFTAVSNQQITSQSWTIWSRNSTTPIKINANDPTYIFQDTGYYKICLRATTANGCVKEYCDYVHITYVPIECHLQITPNPATTNIQFKVQVEVAKPVVASIIDMTGMRKAVFYLNAVPGVNTFTIPVSTLPTGYYTLDVKVGDRVCSAKFQKVN</sequence>
<feature type="signal peptide" evidence="6">
    <location>
        <begin position="1"/>
        <end position="19"/>
    </location>
</feature>
<keyword evidence="3" id="KW-0677">Repeat</keyword>
<evidence type="ECO:0000256" key="4">
    <source>
        <dbReference type="ARBA" id="ARBA00022989"/>
    </source>
</evidence>
<keyword evidence="2" id="KW-0812">Transmembrane</keyword>
<evidence type="ECO:0000256" key="1">
    <source>
        <dbReference type="ARBA" id="ARBA00004141"/>
    </source>
</evidence>
<proteinExistence type="predicted"/>
<keyword evidence="9" id="KW-1185">Reference proteome</keyword>
<dbReference type="SUPFAM" id="SSF49299">
    <property type="entry name" value="PKD domain"/>
    <property type="match status" value="6"/>
</dbReference>
<name>A0A4Q1CIF7_9BACT</name>
<keyword evidence="4" id="KW-1133">Transmembrane helix</keyword>
<organism evidence="8 9">
    <name type="scientific">Lacibacter luteus</name>
    <dbReference type="NCBI Taxonomy" id="2508719"/>
    <lineage>
        <taxon>Bacteria</taxon>
        <taxon>Pseudomonadati</taxon>
        <taxon>Bacteroidota</taxon>
        <taxon>Chitinophagia</taxon>
        <taxon>Chitinophagales</taxon>
        <taxon>Chitinophagaceae</taxon>
        <taxon>Lacibacter</taxon>
    </lineage>
</organism>
<dbReference type="InterPro" id="IPR026444">
    <property type="entry name" value="Secre_tail"/>
</dbReference>
<dbReference type="InterPro" id="IPR035986">
    <property type="entry name" value="PKD_dom_sf"/>
</dbReference>
<comment type="caution">
    <text evidence="8">The sequence shown here is derived from an EMBL/GenBank/DDBJ whole genome shotgun (WGS) entry which is preliminary data.</text>
</comment>
<dbReference type="Proteomes" id="UP000290204">
    <property type="component" value="Unassembled WGS sequence"/>
</dbReference>
<gene>
    <name evidence="8" type="ORF">ESA94_07880</name>
</gene>
<protein>
    <submittedName>
        <fullName evidence="8">PKD domain-containing protein</fullName>
    </submittedName>
</protein>
<feature type="domain" description="PKD" evidence="7">
    <location>
        <begin position="42"/>
        <end position="80"/>
    </location>
</feature>
<dbReference type="InterPro" id="IPR022409">
    <property type="entry name" value="PKD/Chitinase_dom"/>
</dbReference>
<accession>A0A4Q1CIF7</accession>
<dbReference type="CDD" id="cd00146">
    <property type="entry name" value="PKD"/>
    <property type="match status" value="5"/>
</dbReference>
<dbReference type="EMBL" id="SDHW01000002">
    <property type="protein sequence ID" value="RXK60380.1"/>
    <property type="molecule type" value="Genomic_DNA"/>
</dbReference>
<dbReference type="Gene3D" id="2.60.40.10">
    <property type="entry name" value="Immunoglobulins"/>
    <property type="match status" value="6"/>
</dbReference>
<keyword evidence="6" id="KW-0732">Signal</keyword>
<evidence type="ECO:0000313" key="9">
    <source>
        <dbReference type="Proteomes" id="UP000290204"/>
    </source>
</evidence>
<evidence type="ECO:0000256" key="6">
    <source>
        <dbReference type="SAM" id="SignalP"/>
    </source>
</evidence>
<dbReference type="PROSITE" id="PS50093">
    <property type="entry name" value="PKD"/>
    <property type="match status" value="5"/>
</dbReference>
<feature type="chain" id="PRO_5021027533" evidence="6">
    <location>
        <begin position="20"/>
        <end position="625"/>
    </location>
</feature>
<dbReference type="PANTHER" id="PTHR46730">
    <property type="entry name" value="POLYCYSTIN-1"/>
    <property type="match status" value="1"/>
</dbReference>
<reference evidence="8 9" key="1">
    <citation type="submission" date="2019-01" db="EMBL/GenBank/DDBJ databases">
        <title>Lacibacter sp. strain TTM-7.</title>
        <authorList>
            <person name="Chen W.-M."/>
        </authorList>
    </citation>
    <scope>NUCLEOTIDE SEQUENCE [LARGE SCALE GENOMIC DNA]</scope>
    <source>
        <strain evidence="8 9">TTM-7</strain>
    </source>
</reference>
<evidence type="ECO:0000256" key="2">
    <source>
        <dbReference type="ARBA" id="ARBA00022692"/>
    </source>
</evidence>
<keyword evidence="5" id="KW-0472">Membrane</keyword>
<evidence type="ECO:0000313" key="8">
    <source>
        <dbReference type="EMBL" id="RXK60380.1"/>
    </source>
</evidence>
<dbReference type="InterPro" id="IPR000601">
    <property type="entry name" value="PKD_dom"/>
</dbReference>
<dbReference type="Pfam" id="PF18911">
    <property type="entry name" value="PKD_4"/>
    <property type="match status" value="5"/>
</dbReference>
<dbReference type="InterPro" id="IPR013783">
    <property type="entry name" value="Ig-like_fold"/>
</dbReference>
<dbReference type="GO" id="GO:0006816">
    <property type="term" value="P:calcium ion transport"/>
    <property type="evidence" value="ECO:0007669"/>
    <property type="project" value="TreeGrafter"/>
</dbReference>
<dbReference type="PANTHER" id="PTHR46730:SF1">
    <property type="entry name" value="PLAT DOMAIN-CONTAINING PROTEIN"/>
    <property type="match status" value="1"/>
</dbReference>
<dbReference type="AlphaFoldDB" id="A0A4Q1CIF7"/>
<feature type="domain" description="PKD" evidence="7">
    <location>
        <begin position="137"/>
        <end position="174"/>
    </location>
</feature>
<dbReference type="RefSeq" id="WP_129130340.1">
    <property type="nucleotide sequence ID" value="NZ_SDHW01000002.1"/>
</dbReference>
<feature type="domain" description="PKD" evidence="7">
    <location>
        <begin position="312"/>
        <end position="351"/>
    </location>
</feature>
<evidence type="ECO:0000256" key="5">
    <source>
        <dbReference type="ARBA" id="ARBA00023136"/>
    </source>
</evidence>
<feature type="domain" description="PKD" evidence="7">
    <location>
        <begin position="369"/>
        <end position="430"/>
    </location>
</feature>
<dbReference type="SMART" id="SM00089">
    <property type="entry name" value="PKD"/>
    <property type="match status" value="6"/>
</dbReference>
<evidence type="ECO:0000259" key="7">
    <source>
        <dbReference type="PROSITE" id="PS50093"/>
    </source>
</evidence>
<dbReference type="NCBIfam" id="TIGR04183">
    <property type="entry name" value="Por_Secre_tail"/>
    <property type="match status" value="1"/>
</dbReference>
<dbReference type="OrthoDB" id="632555at2"/>
<evidence type="ECO:0000256" key="3">
    <source>
        <dbReference type="ARBA" id="ARBA00022737"/>
    </source>
</evidence>
<comment type="subcellular location">
    <subcellularLocation>
        <location evidence="1">Membrane</location>
        <topology evidence="1">Multi-pass membrane protein</topology>
    </subcellularLocation>
</comment>